<dbReference type="AlphaFoldDB" id="A0A2M8P6A0"/>
<dbReference type="Proteomes" id="UP000229681">
    <property type="component" value="Unassembled WGS sequence"/>
</dbReference>
<dbReference type="PANTHER" id="PTHR18919:SF107">
    <property type="entry name" value="ACETYL-COA ACETYLTRANSFERASE, CYTOSOLIC"/>
    <property type="match status" value="1"/>
</dbReference>
<dbReference type="GO" id="GO:0003985">
    <property type="term" value="F:acetyl-CoA C-acetyltransferase activity"/>
    <property type="evidence" value="ECO:0007669"/>
    <property type="project" value="UniProtKB-EC"/>
</dbReference>
<feature type="non-terminal residue" evidence="6">
    <location>
        <position position="80"/>
    </location>
</feature>
<evidence type="ECO:0000313" key="7">
    <source>
        <dbReference type="Proteomes" id="UP000229681"/>
    </source>
</evidence>
<feature type="domain" description="Thiolase N-terminal" evidence="5">
    <location>
        <begin position="2"/>
        <end position="80"/>
    </location>
</feature>
<keyword evidence="3 6" id="KW-0808">Transferase</keyword>
<evidence type="ECO:0000256" key="4">
    <source>
        <dbReference type="ARBA" id="ARBA00023315"/>
    </source>
</evidence>
<keyword evidence="4 6" id="KW-0012">Acyltransferase</keyword>
<dbReference type="Pfam" id="PF00108">
    <property type="entry name" value="Thiolase_N"/>
    <property type="match status" value="1"/>
</dbReference>
<dbReference type="InterPro" id="IPR020616">
    <property type="entry name" value="Thiolase_N"/>
</dbReference>
<evidence type="ECO:0000256" key="2">
    <source>
        <dbReference type="ARBA" id="ARBA00012705"/>
    </source>
</evidence>
<evidence type="ECO:0000259" key="5">
    <source>
        <dbReference type="Pfam" id="PF00108"/>
    </source>
</evidence>
<dbReference type="EC" id="2.3.1.9" evidence="2"/>
<comment type="similarity">
    <text evidence="1">Belongs to the thiolase-like superfamily. Thiolase family.</text>
</comment>
<name>A0A2M8P6A0_9CHLR</name>
<organism evidence="6 7">
    <name type="scientific">Candidatus Thermofonsia Clade 1 bacterium</name>
    <dbReference type="NCBI Taxonomy" id="2364210"/>
    <lineage>
        <taxon>Bacteria</taxon>
        <taxon>Bacillati</taxon>
        <taxon>Chloroflexota</taxon>
        <taxon>Candidatus Thermofontia</taxon>
        <taxon>Candidatus Thermofonsia Clade 1</taxon>
    </lineage>
</organism>
<dbReference type="EMBL" id="PGTM01001142">
    <property type="protein sequence ID" value="PJF33075.1"/>
    <property type="molecule type" value="Genomic_DNA"/>
</dbReference>
<protein>
    <recommendedName>
        <fullName evidence="2">acetyl-CoA C-acetyltransferase</fullName>
        <ecNumber evidence="2">2.3.1.9</ecNumber>
    </recommendedName>
</protein>
<evidence type="ECO:0000256" key="3">
    <source>
        <dbReference type="ARBA" id="ARBA00022679"/>
    </source>
</evidence>
<comment type="caution">
    <text evidence="6">The sequence shown here is derived from an EMBL/GenBank/DDBJ whole genome shotgun (WGS) entry which is preliminary data.</text>
</comment>
<accession>A0A2M8P6A0</accession>
<proteinExistence type="inferred from homology"/>
<dbReference type="SUPFAM" id="SSF53901">
    <property type="entry name" value="Thiolase-like"/>
    <property type="match status" value="1"/>
</dbReference>
<evidence type="ECO:0000256" key="1">
    <source>
        <dbReference type="ARBA" id="ARBA00010982"/>
    </source>
</evidence>
<sequence length="80" mass="8820">MTDKLMGNAAEFIADQLEISREEMDEFALSSHQKAAAATEAGKFKAEIVPVALQDKRGTTLMERDEPIRPETTLEALAKL</sequence>
<evidence type="ECO:0000313" key="6">
    <source>
        <dbReference type="EMBL" id="PJF33075.1"/>
    </source>
</evidence>
<reference evidence="6 7" key="1">
    <citation type="submission" date="2017-11" db="EMBL/GenBank/DDBJ databases">
        <title>Evolution of Phototrophy in the Chloroflexi Phylum Driven by Horizontal Gene Transfer.</title>
        <authorList>
            <person name="Ward L.M."/>
            <person name="Hemp J."/>
            <person name="Shih P.M."/>
            <person name="Mcglynn S.E."/>
            <person name="Fischer W."/>
        </authorList>
    </citation>
    <scope>NUCLEOTIDE SEQUENCE [LARGE SCALE GENOMIC DNA]</scope>
    <source>
        <strain evidence="6">JP3_13</strain>
    </source>
</reference>
<gene>
    <name evidence="6" type="ORF">CUN49_19480</name>
</gene>
<dbReference type="PANTHER" id="PTHR18919">
    <property type="entry name" value="ACETYL-COA C-ACYLTRANSFERASE"/>
    <property type="match status" value="1"/>
</dbReference>
<dbReference type="InterPro" id="IPR016039">
    <property type="entry name" value="Thiolase-like"/>
</dbReference>
<dbReference type="Gene3D" id="3.40.47.10">
    <property type="match status" value="2"/>
</dbReference>